<protein>
    <submittedName>
        <fullName evidence="1">Uncharacterized protein</fullName>
    </submittedName>
</protein>
<reference evidence="1" key="1">
    <citation type="submission" date="2022-10" db="EMBL/GenBank/DDBJ databases">
        <title>Culturing micro-colonial fungi from biological soil crusts in the Mojave desert and describing Neophaeococcomyces mojavensis, and introducing the new genera and species Taxawa tesnikishii.</title>
        <authorList>
            <person name="Kurbessoian T."/>
            <person name="Stajich J.E."/>
        </authorList>
    </citation>
    <scope>NUCLEOTIDE SEQUENCE</scope>
    <source>
        <strain evidence="1">JES_112</strain>
    </source>
</reference>
<comment type="caution">
    <text evidence="1">The sequence shown here is derived from an EMBL/GenBank/DDBJ whole genome shotgun (WGS) entry which is preliminary data.</text>
</comment>
<evidence type="ECO:0000313" key="1">
    <source>
        <dbReference type="EMBL" id="KAJ9663217.1"/>
    </source>
</evidence>
<proteinExistence type="predicted"/>
<accession>A0ACC3AJ00</accession>
<evidence type="ECO:0000313" key="2">
    <source>
        <dbReference type="Proteomes" id="UP001172386"/>
    </source>
</evidence>
<sequence>MPSNFTTIGAVATVWLLLSSHIAAQVQPLNKFFNLTTFPNEQTENVTRYLNEAAALGTDGSIHQYFQDQCITQQLYPGLFSFPPGFVTPFSPFDNLFFVGHSFVSAWAYNTTDGLVLIDALDNQDEIDAILLPALQQFGFQGSSIKHVIITHEHLDHYGGAKYLQDKFKPVVYASEKAWEGMAALGSNANPPVPVKDKVLADSDKLRFGDLMFEIVLTPGHTPSTLSLVFPVYDNGTPHMAGLSGGTGTPKDALSRGQKIQSNYKFADICKARGVDTLISNHQIADHALFHADLLAHRPEGAPNPFVIGVDNFDSYMKIQALCSRVVAAREGQNLQV</sequence>
<dbReference type="EMBL" id="JAPDRQ010000010">
    <property type="protein sequence ID" value="KAJ9663217.1"/>
    <property type="molecule type" value="Genomic_DNA"/>
</dbReference>
<dbReference type="Proteomes" id="UP001172386">
    <property type="component" value="Unassembled WGS sequence"/>
</dbReference>
<organism evidence="1 2">
    <name type="scientific">Neophaeococcomyces mojaviensis</name>
    <dbReference type="NCBI Taxonomy" id="3383035"/>
    <lineage>
        <taxon>Eukaryota</taxon>
        <taxon>Fungi</taxon>
        <taxon>Dikarya</taxon>
        <taxon>Ascomycota</taxon>
        <taxon>Pezizomycotina</taxon>
        <taxon>Eurotiomycetes</taxon>
        <taxon>Chaetothyriomycetidae</taxon>
        <taxon>Chaetothyriales</taxon>
        <taxon>Chaetothyriales incertae sedis</taxon>
        <taxon>Neophaeococcomyces</taxon>
    </lineage>
</organism>
<keyword evidence="2" id="KW-1185">Reference proteome</keyword>
<name>A0ACC3AJ00_9EURO</name>
<gene>
    <name evidence="1" type="ORF">H2198_000978</name>
</gene>